<dbReference type="InterPro" id="IPR036849">
    <property type="entry name" value="Enolase-like_C_sf"/>
</dbReference>
<dbReference type="Pfam" id="PF00113">
    <property type="entry name" value="Enolase_C"/>
    <property type="match status" value="1"/>
</dbReference>
<name>A0ABV1KVN5_9BACL</name>
<keyword evidence="7" id="KW-0324">Glycolysis</keyword>
<comment type="caution">
    <text evidence="10">The sequence shown here is derived from an EMBL/GenBank/DDBJ whole genome shotgun (WGS) entry which is preliminary data.</text>
</comment>
<evidence type="ECO:0000256" key="6">
    <source>
        <dbReference type="ARBA" id="ARBA00022723"/>
    </source>
</evidence>
<dbReference type="RefSeq" id="WP_232186498.1">
    <property type="nucleotide sequence ID" value="NZ_JAIOAP010000008.1"/>
</dbReference>
<comment type="pathway">
    <text evidence="1">Carbohydrate degradation; glycolysis; pyruvate from D-glyceraldehyde 3-phosphate: step 4/5.</text>
</comment>
<evidence type="ECO:0000259" key="9">
    <source>
        <dbReference type="SMART" id="SM01192"/>
    </source>
</evidence>
<feature type="domain" description="Enolase C-terminal TIM barrel" evidence="9">
    <location>
        <begin position="6"/>
        <end position="223"/>
    </location>
</feature>
<evidence type="ECO:0000313" key="10">
    <source>
        <dbReference type="EMBL" id="MEQ4484131.1"/>
    </source>
</evidence>
<evidence type="ECO:0000313" key="11">
    <source>
        <dbReference type="Proteomes" id="UP001493487"/>
    </source>
</evidence>
<dbReference type="Gene3D" id="3.20.20.120">
    <property type="entry name" value="Enolase-like C-terminal domain"/>
    <property type="match status" value="1"/>
</dbReference>
<organism evidence="10 11">
    <name type="scientific">Cohnella silvisoli</name>
    <dbReference type="NCBI Taxonomy" id="2873699"/>
    <lineage>
        <taxon>Bacteria</taxon>
        <taxon>Bacillati</taxon>
        <taxon>Bacillota</taxon>
        <taxon>Bacilli</taxon>
        <taxon>Bacillales</taxon>
        <taxon>Paenibacillaceae</taxon>
        <taxon>Cohnella</taxon>
    </lineage>
</organism>
<reference evidence="10 11" key="1">
    <citation type="journal article" date="2023" name="Genome Announc.">
        <title>Pan-Genome Analyses of the Genus Cohnella and Proposal of the Novel Species Cohnella silvisoli sp. nov., Isolated from Forest Soil.</title>
        <authorList>
            <person name="Wang C."/>
            <person name="Mao L."/>
            <person name="Bao G."/>
            <person name="Zhu H."/>
        </authorList>
    </citation>
    <scope>NUCLEOTIDE SEQUENCE [LARGE SCALE GENOMIC DNA]</scope>
    <source>
        <strain evidence="10 11">NL03-T5-1</strain>
    </source>
</reference>
<dbReference type="Proteomes" id="UP001493487">
    <property type="component" value="Unassembled WGS sequence"/>
</dbReference>
<accession>A0ABV1KVN5</accession>
<evidence type="ECO:0000256" key="3">
    <source>
        <dbReference type="ARBA" id="ARBA00012058"/>
    </source>
</evidence>
<proteinExistence type="inferred from homology"/>
<evidence type="ECO:0000256" key="1">
    <source>
        <dbReference type="ARBA" id="ARBA00005031"/>
    </source>
</evidence>
<sequence>MPAGTALQVPLPMVNIISGGLHAGKKLDVQDFLAVPVGADTYPRALEMLSAVYWKTQEIINERGYVGWLLADEGGFGPSLQSNEEALELLVAAIERAGLRPGEDMAIALDIASSHFYDPDKDTYELQSEGRTLLAGEMIDVLDRWCERYPIVSIEDGLAEDDWKGWQQLTRRLGGKVQLVGDDLFTTNPERIRKGIAGNAANSVLVKMNQIGTLTEMVEADVLV</sequence>
<dbReference type="InterPro" id="IPR000941">
    <property type="entry name" value="Enolase"/>
</dbReference>
<dbReference type="PANTHER" id="PTHR11902:SF1">
    <property type="entry name" value="ENOLASE"/>
    <property type="match status" value="1"/>
</dbReference>
<keyword evidence="11" id="KW-1185">Reference proteome</keyword>
<protein>
    <recommendedName>
        <fullName evidence="4">Enolase</fullName>
        <ecNumber evidence="3">4.2.1.11</ecNumber>
    </recommendedName>
</protein>
<dbReference type="PANTHER" id="PTHR11902">
    <property type="entry name" value="ENOLASE"/>
    <property type="match status" value="1"/>
</dbReference>
<evidence type="ECO:0000256" key="2">
    <source>
        <dbReference type="ARBA" id="ARBA00009604"/>
    </source>
</evidence>
<evidence type="ECO:0000256" key="5">
    <source>
        <dbReference type="ARBA" id="ARBA00022525"/>
    </source>
</evidence>
<dbReference type="SMART" id="SM01192">
    <property type="entry name" value="Enolase_C"/>
    <property type="match status" value="1"/>
</dbReference>
<keyword evidence="8" id="KW-0456">Lyase</keyword>
<evidence type="ECO:0000256" key="7">
    <source>
        <dbReference type="ARBA" id="ARBA00023152"/>
    </source>
</evidence>
<keyword evidence="6" id="KW-0479">Metal-binding</keyword>
<dbReference type="InterPro" id="IPR020810">
    <property type="entry name" value="Enolase_C"/>
</dbReference>
<evidence type="ECO:0000256" key="4">
    <source>
        <dbReference type="ARBA" id="ARBA00017068"/>
    </source>
</evidence>
<keyword evidence="5" id="KW-0964">Secreted</keyword>
<comment type="similarity">
    <text evidence="2">Belongs to the enolase family.</text>
</comment>
<dbReference type="EMBL" id="JASKHM010000009">
    <property type="protein sequence ID" value="MEQ4484131.1"/>
    <property type="molecule type" value="Genomic_DNA"/>
</dbReference>
<dbReference type="EC" id="4.2.1.11" evidence="3"/>
<dbReference type="SUPFAM" id="SSF51604">
    <property type="entry name" value="Enolase C-terminal domain-like"/>
    <property type="match status" value="1"/>
</dbReference>
<evidence type="ECO:0000256" key="8">
    <source>
        <dbReference type="ARBA" id="ARBA00023239"/>
    </source>
</evidence>
<gene>
    <name evidence="10" type="ORF">QJS35_17175</name>
</gene>